<evidence type="ECO:0000256" key="1">
    <source>
        <dbReference type="ARBA" id="ARBA00005174"/>
    </source>
</evidence>
<dbReference type="EC" id="6.3.4.13" evidence="2"/>
<evidence type="ECO:0000256" key="6">
    <source>
        <dbReference type="ARBA" id="ARBA00022840"/>
    </source>
</evidence>
<dbReference type="GO" id="GO:0009113">
    <property type="term" value="P:purine nucleobase biosynthetic process"/>
    <property type="evidence" value="ECO:0007669"/>
    <property type="project" value="InterPro"/>
</dbReference>
<keyword evidence="5" id="KW-0658">Purine biosynthesis</keyword>
<dbReference type="Pfam" id="PF02843">
    <property type="entry name" value="GARS_C"/>
    <property type="match status" value="1"/>
</dbReference>
<dbReference type="GO" id="GO:0004637">
    <property type="term" value="F:phosphoribosylamine-glycine ligase activity"/>
    <property type="evidence" value="ECO:0007669"/>
    <property type="project" value="UniProtKB-EC"/>
</dbReference>
<dbReference type="PROSITE" id="PS50975">
    <property type="entry name" value="ATP_GRASP"/>
    <property type="match status" value="1"/>
</dbReference>
<dbReference type="InterPro" id="IPR020559">
    <property type="entry name" value="PRibGlycinamide_synth_CS"/>
</dbReference>
<evidence type="ECO:0000256" key="8">
    <source>
        <dbReference type="ARBA" id="ARBA00042242"/>
    </source>
</evidence>
<protein>
    <recommendedName>
        <fullName evidence="2">phosphoribosylamine--glycine ligase</fullName>
        <ecNumber evidence="2">6.3.4.13</ecNumber>
    </recommendedName>
    <alternativeName>
        <fullName evidence="8">Glycinamide ribonucleotide synthetase</fullName>
    </alternativeName>
    <alternativeName>
        <fullName evidence="9">Phosphoribosylglycinamide synthetase</fullName>
    </alternativeName>
</protein>
<evidence type="ECO:0000256" key="2">
    <source>
        <dbReference type="ARBA" id="ARBA00013255"/>
    </source>
</evidence>
<dbReference type="InterPro" id="IPR020561">
    <property type="entry name" value="PRibGlycinamid_synth_ATP-grasp"/>
</dbReference>
<dbReference type="AlphaFoldDB" id="A0A6J6JAS7"/>
<keyword evidence="6" id="KW-0067">ATP-binding</keyword>
<dbReference type="InterPro" id="IPR011761">
    <property type="entry name" value="ATP-grasp"/>
</dbReference>
<evidence type="ECO:0000256" key="3">
    <source>
        <dbReference type="ARBA" id="ARBA00022598"/>
    </source>
</evidence>
<dbReference type="SUPFAM" id="SSF56059">
    <property type="entry name" value="Glutathione synthetase ATP-binding domain-like"/>
    <property type="match status" value="1"/>
</dbReference>
<keyword evidence="3" id="KW-0436">Ligase</keyword>
<dbReference type="Gene3D" id="3.30.1490.20">
    <property type="entry name" value="ATP-grasp fold, A domain"/>
    <property type="match status" value="1"/>
</dbReference>
<name>A0A6J6JAS7_9ZZZZ</name>
<dbReference type="PANTHER" id="PTHR43472">
    <property type="entry name" value="PHOSPHORIBOSYLAMINE--GLYCINE LIGASE"/>
    <property type="match status" value="1"/>
</dbReference>
<evidence type="ECO:0000256" key="9">
    <source>
        <dbReference type="ARBA" id="ARBA00042864"/>
    </source>
</evidence>
<evidence type="ECO:0000256" key="7">
    <source>
        <dbReference type="ARBA" id="ARBA00038345"/>
    </source>
</evidence>
<sequence>MKILVLGQGAREHAIVKSLIKTGTNSSHIIVAPGNKGIAAQVECQVDLDPNDPLAVSKFALENAIELAIIGPEAPLVAGVSDALRSQGIAVFGPSKLAAQLEGSKSFAKEVMAAAGVPTAMARQCKTLAEVEQAMEDFGAPYVIKADGLAAGKGVIVTDDSTAALEHAKQFIDMGILVEEFLSGPEVSLFFLSDGVSVMPLAPAQDFKRAFDNDAGPNTGGMGAYSPLPWLEDNFVQKVEDTVALPTIQELARLGAPFVGLLYCGLIVTQRGIRVIEFNARFGDPETQVVLARLITSLETLLYKASTGHLDSAPEAQFSSEMAVTVVLASEGYPSTQAPVREVTGIEKAEKVNGVEVCYASNVGRVLSVVAVGKTFKKARKRAYKAIARIKLDGSHYRSDIAAKVAE</sequence>
<dbReference type="SMART" id="SM01210">
    <property type="entry name" value="GARS_C"/>
    <property type="match status" value="1"/>
</dbReference>
<dbReference type="Gene3D" id="3.90.600.10">
    <property type="entry name" value="Phosphoribosylglycinamide synthetase, C-terminal domain"/>
    <property type="match status" value="1"/>
</dbReference>
<dbReference type="Gene3D" id="3.40.50.20">
    <property type="match status" value="1"/>
</dbReference>
<dbReference type="InterPro" id="IPR020562">
    <property type="entry name" value="PRibGlycinamide_synth_N"/>
</dbReference>
<dbReference type="HAMAP" id="MF_00138">
    <property type="entry name" value="GARS"/>
    <property type="match status" value="1"/>
</dbReference>
<reference evidence="11" key="1">
    <citation type="submission" date="2020-05" db="EMBL/GenBank/DDBJ databases">
        <authorList>
            <person name="Chiriac C."/>
            <person name="Salcher M."/>
            <person name="Ghai R."/>
            <person name="Kavagutti S V."/>
        </authorList>
    </citation>
    <scope>NUCLEOTIDE SEQUENCE</scope>
</reference>
<dbReference type="GO" id="GO:0005524">
    <property type="term" value="F:ATP binding"/>
    <property type="evidence" value="ECO:0007669"/>
    <property type="project" value="UniProtKB-KW"/>
</dbReference>
<dbReference type="PANTHER" id="PTHR43472:SF1">
    <property type="entry name" value="PHOSPHORIBOSYLAMINE--GLYCINE LIGASE, CHLOROPLASTIC"/>
    <property type="match status" value="1"/>
</dbReference>
<dbReference type="Pfam" id="PF02844">
    <property type="entry name" value="GARS_N"/>
    <property type="match status" value="1"/>
</dbReference>
<dbReference type="EMBL" id="CAEZVT010000040">
    <property type="protein sequence ID" value="CAB4634181.1"/>
    <property type="molecule type" value="Genomic_DNA"/>
</dbReference>
<proteinExistence type="inferred from homology"/>
<evidence type="ECO:0000259" key="10">
    <source>
        <dbReference type="PROSITE" id="PS50975"/>
    </source>
</evidence>
<dbReference type="SUPFAM" id="SSF51246">
    <property type="entry name" value="Rudiment single hybrid motif"/>
    <property type="match status" value="1"/>
</dbReference>
<dbReference type="Pfam" id="PF01071">
    <property type="entry name" value="GARS_A"/>
    <property type="match status" value="1"/>
</dbReference>
<dbReference type="PROSITE" id="PS00184">
    <property type="entry name" value="GARS"/>
    <property type="match status" value="1"/>
</dbReference>
<dbReference type="InterPro" id="IPR020560">
    <property type="entry name" value="PRibGlycinamide_synth_C-dom"/>
</dbReference>
<dbReference type="GO" id="GO:0046872">
    <property type="term" value="F:metal ion binding"/>
    <property type="evidence" value="ECO:0007669"/>
    <property type="project" value="InterPro"/>
</dbReference>
<dbReference type="Gene3D" id="3.30.470.20">
    <property type="entry name" value="ATP-grasp fold, B domain"/>
    <property type="match status" value="1"/>
</dbReference>
<dbReference type="SMART" id="SM01209">
    <property type="entry name" value="GARS_A"/>
    <property type="match status" value="1"/>
</dbReference>
<dbReference type="InterPro" id="IPR000115">
    <property type="entry name" value="PRibGlycinamide_synth"/>
</dbReference>
<dbReference type="GO" id="GO:0006189">
    <property type="term" value="P:'de novo' IMP biosynthetic process"/>
    <property type="evidence" value="ECO:0007669"/>
    <property type="project" value="UniProtKB-UniPathway"/>
</dbReference>
<dbReference type="UniPathway" id="UPA00074">
    <property type="reaction ID" value="UER00125"/>
</dbReference>
<comment type="pathway">
    <text evidence="1">Purine metabolism; IMP biosynthesis via de novo pathway; N(1)-(5-phospho-D-ribosyl)glycinamide from 5-phospho-alpha-D-ribose 1-diphosphate: step 2/2.</text>
</comment>
<dbReference type="NCBIfam" id="TIGR00877">
    <property type="entry name" value="purD"/>
    <property type="match status" value="1"/>
</dbReference>
<evidence type="ECO:0000256" key="5">
    <source>
        <dbReference type="ARBA" id="ARBA00022755"/>
    </source>
</evidence>
<gene>
    <name evidence="11" type="ORF">UFOPK2131_00490</name>
</gene>
<dbReference type="InterPro" id="IPR011054">
    <property type="entry name" value="Rudment_hybrid_motif"/>
</dbReference>
<evidence type="ECO:0000256" key="4">
    <source>
        <dbReference type="ARBA" id="ARBA00022741"/>
    </source>
</evidence>
<keyword evidence="4" id="KW-0547">Nucleotide-binding</keyword>
<dbReference type="InterPro" id="IPR016185">
    <property type="entry name" value="PreATP-grasp_dom_sf"/>
</dbReference>
<dbReference type="InterPro" id="IPR013815">
    <property type="entry name" value="ATP_grasp_subdomain_1"/>
</dbReference>
<comment type="similarity">
    <text evidence="7">Belongs to the GARS family.</text>
</comment>
<organism evidence="11">
    <name type="scientific">freshwater metagenome</name>
    <dbReference type="NCBI Taxonomy" id="449393"/>
    <lineage>
        <taxon>unclassified sequences</taxon>
        <taxon>metagenomes</taxon>
        <taxon>ecological metagenomes</taxon>
    </lineage>
</organism>
<evidence type="ECO:0000313" key="11">
    <source>
        <dbReference type="EMBL" id="CAB4634181.1"/>
    </source>
</evidence>
<dbReference type="SUPFAM" id="SSF52440">
    <property type="entry name" value="PreATP-grasp domain"/>
    <property type="match status" value="1"/>
</dbReference>
<feature type="domain" description="ATP-grasp" evidence="10">
    <location>
        <begin position="109"/>
        <end position="307"/>
    </location>
</feature>
<accession>A0A6J6JAS7</accession>
<dbReference type="InterPro" id="IPR037123">
    <property type="entry name" value="PRibGlycinamide_synth_C_sf"/>
</dbReference>